<sequence length="97" mass="11298">NLWQIHRNPNLWNDADKFIPERFMDPEKEAKSNWVPFSGGPRNCLGQNFSMMEQKIIIAMMLLKFKVSLPPNSQHFDKILLATSAIIRPKNLELIFS</sequence>
<evidence type="ECO:0000313" key="1">
    <source>
        <dbReference type="EMBL" id="CAG8839813.1"/>
    </source>
</evidence>
<dbReference type="EMBL" id="CAJVQC010124796">
    <property type="protein sequence ID" value="CAG8839813.1"/>
    <property type="molecule type" value="Genomic_DNA"/>
</dbReference>
<evidence type="ECO:0000313" key="2">
    <source>
        <dbReference type="Proteomes" id="UP000789920"/>
    </source>
</evidence>
<dbReference type="Proteomes" id="UP000789920">
    <property type="component" value="Unassembled WGS sequence"/>
</dbReference>
<accession>A0ACA9SH93</accession>
<name>A0ACA9SH93_9GLOM</name>
<reference evidence="1" key="1">
    <citation type="submission" date="2021-06" db="EMBL/GenBank/DDBJ databases">
        <authorList>
            <person name="Kallberg Y."/>
            <person name="Tangrot J."/>
            <person name="Rosling A."/>
        </authorList>
    </citation>
    <scope>NUCLEOTIDE SEQUENCE</scope>
    <source>
        <strain evidence="1">MA461A</strain>
    </source>
</reference>
<gene>
    <name evidence="1" type="ORF">RPERSI_LOCUS31192</name>
</gene>
<protein>
    <submittedName>
        <fullName evidence="1">33628_t:CDS:1</fullName>
    </submittedName>
</protein>
<proteinExistence type="predicted"/>
<keyword evidence="2" id="KW-1185">Reference proteome</keyword>
<feature type="non-terminal residue" evidence="1">
    <location>
        <position position="1"/>
    </location>
</feature>
<organism evidence="1 2">
    <name type="scientific">Racocetra persica</name>
    <dbReference type="NCBI Taxonomy" id="160502"/>
    <lineage>
        <taxon>Eukaryota</taxon>
        <taxon>Fungi</taxon>
        <taxon>Fungi incertae sedis</taxon>
        <taxon>Mucoromycota</taxon>
        <taxon>Glomeromycotina</taxon>
        <taxon>Glomeromycetes</taxon>
        <taxon>Diversisporales</taxon>
        <taxon>Gigasporaceae</taxon>
        <taxon>Racocetra</taxon>
    </lineage>
</organism>
<comment type="caution">
    <text evidence="1">The sequence shown here is derived from an EMBL/GenBank/DDBJ whole genome shotgun (WGS) entry which is preliminary data.</text>
</comment>
<feature type="non-terminal residue" evidence="1">
    <location>
        <position position="97"/>
    </location>
</feature>